<protein>
    <submittedName>
        <fullName evidence="2">Uncharacterized protein</fullName>
    </submittedName>
</protein>
<dbReference type="EMBL" id="BRYB01006563">
    <property type="protein sequence ID" value="GMI51824.1"/>
    <property type="molecule type" value="Genomic_DNA"/>
</dbReference>
<keyword evidence="1" id="KW-0812">Transmembrane</keyword>
<gene>
    <name evidence="2" type="ORF">TeGR_g8284</name>
</gene>
<dbReference type="Proteomes" id="UP001165060">
    <property type="component" value="Unassembled WGS sequence"/>
</dbReference>
<accession>A0ABQ6NAK4</accession>
<reference evidence="2 3" key="1">
    <citation type="journal article" date="2023" name="Commun. Biol.">
        <title>Genome analysis of Parmales, the sister group of diatoms, reveals the evolutionary specialization of diatoms from phago-mixotrophs to photoautotrophs.</title>
        <authorList>
            <person name="Ban H."/>
            <person name="Sato S."/>
            <person name="Yoshikawa S."/>
            <person name="Yamada K."/>
            <person name="Nakamura Y."/>
            <person name="Ichinomiya M."/>
            <person name="Sato N."/>
            <person name="Blanc-Mathieu R."/>
            <person name="Endo H."/>
            <person name="Kuwata A."/>
            <person name="Ogata H."/>
        </authorList>
    </citation>
    <scope>NUCLEOTIDE SEQUENCE [LARGE SCALE GENOMIC DNA]</scope>
</reference>
<keyword evidence="3" id="KW-1185">Reference proteome</keyword>
<evidence type="ECO:0000313" key="2">
    <source>
        <dbReference type="EMBL" id="GMI51824.1"/>
    </source>
</evidence>
<sequence length="71" mass="8097">MSNPGKLLSSRNIPPQKPFFEQKGPLSSRKFYGRNGQTALQIGASVGLLLTFVLIPSIRNYVRDWQKKEYE</sequence>
<name>A0ABQ6NAK4_9STRA</name>
<keyword evidence="1" id="KW-0472">Membrane</keyword>
<proteinExistence type="predicted"/>
<comment type="caution">
    <text evidence="2">The sequence shown here is derived from an EMBL/GenBank/DDBJ whole genome shotgun (WGS) entry which is preliminary data.</text>
</comment>
<organism evidence="2 3">
    <name type="scientific">Tetraparma gracilis</name>
    <dbReference type="NCBI Taxonomy" id="2962635"/>
    <lineage>
        <taxon>Eukaryota</taxon>
        <taxon>Sar</taxon>
        <taxon>Stramenopiles</taxon>
        <taxon>Ochrophyta</taxon>
        <taxon>Bolidophyceae</taxon>
        <taxon>Parmales</taxon>
        <taxon>Triparmaceae</taxon>
        <taxon>Tetraparma</taxon>
    </lineage>
</organism>
<evidence type="ECO:0000313" key="3">
    <source>
        <dbReference type="Proteomes" id="UP001165060"/>
    </source>
</evidence>
<feature type="transmembrane region" description="Helical" evidence="1">
    <location>
        <begin position="38"/>
        <end position="58"/>
    </location>
</feature>
<evidence type="ECO:0000256" key="1">
    <source>
        <dbReference type="SAM" id="Phobius"/>
    </source>
</evidence>
<keyword evidence="1" id="KW-1133">Transmembrane helix</keyword>